<dbReference type="Gramene" id="TuG1812G0200001906.01.T01">
    <property type="protein sequence ID" value="TuG1812G0200001906.01.T01"/>
    <property type="gene ID" value="TuG1812G0200001906.01"/>
</dbReference>
<organism evidence="1 2">
    <name type="scientific">Triticum urartu</name>
    <name type="common">Red wild einkorn</name>
    <name type="synonym">Crithodium urartu</name>
    <dbReference type="NCBI Taxonomy" id="4572"/>
    <lineage>
        <taxon>Eukaryota</taxon>
        <taxon>Viridiplantae</taxon>
        <taxon>Streptophyta</taxon>
        <taxon>Embryophyta</taxon>
        <taxon>Tracheophyta</taxon>
        <taxon>Spermatophyta</taxon>
        <taxon>Magnoliopsida</taxon>
        <taxon>Liliopsida</taxon>
        <taxon>Poales</taxon>
        <taxon>Poaceae</taxon>
        <taxon>BOP clade</taxon>
        <taxon>Pooideae</taxon>
        <taxon>Triticodae</taxon>
        <taxon>Triticeae</taxon>
        <taxon>Triticinae</taxon>
        <taxon>Triticum</taxon>
    </lineage>
</organism>
<reference evidence="2" key="1">
    <citation type="journal article" date="2013" name="Nature">
        <title>Draft genome of the wheat A-genome progenitor Triticum urartu.</title>
        <authorList>
            <person name="Ling H.Q."/>
            <person name="Zhao S."/>
            <person name="Liu D."/>
            <person name="Wang J."/>
            <person name="Sun H."/>
            <person name="Zhang C."/>
            <person name="Fan H."/>
            <person name="Li D."/>
            <person name="Dong L."/>
            <person name="Tao Y."/>
            <person name="Gao C."/>
            <person name="Wu H."/>
            <person name="Li Y."/>
            <person name="Cui Y."/>
            <person name="Guo X."/>
            <person name="Zheng S."/>
            <person name="Wang B."/>
            <person name="Yu K."/>
            <person name="Liang Q."/>
            <person name="Yang W."/>
            <person name="Lou X."/>
            <person name="Chen J."/>
            <person name="Feng M."/>
            <person name="Jian J."/>
            <person name="Zhang X."/>
            <person name="Luo G."/>
            <person name="Jiang Y."/>
            <person name="Liu J."/>
            <person name="Wang Z."/>
            <person name="Sha Y."/>
            <person name="Zhang B."/>
            <person name="Wu H."/>
            <person name="Tang D."/>
            <person name="Shen Q."/>
            <person name="Xue P."/>
            <person name="Zou S."/>
            <person name="Wang X."/>
            <person name="Liu X."/>
            <person name="Wang F."/>
            <person name="Yang Y."/>
            <person name="An X."/>
            <person name="Dong Z."/>
            <person name="Zhang K."/>
            <person name="Zhang X."/>
            <person name="Luo M.C."/>
            <person name="Dvorak J."/>
            <person name="Tong Y."/>
            <person name="Wang J."/>
            <person name="Yang H."/>
            <person name="Li Z."/>
            <person name="Wang D."/>
            <person name="Zhang A."/>
            <person name="Wang J."/>
        </authorList>
    </citation>
    <scope>NUCLEOTIDE SEQUENCE</scope>
    <source>
        <strain evidence="2">cv. G1812</strain>
    </source>
</reference>
<reference evidence="1" key="3">
    <citation type="submission" date="2022-06" db="UniProtKB">
        <authorList>
            <consortium name="EnsemblPlants"/>
        </authorList>
    </citation>
    <scope>IDENTIFICATION</scope>
</reference>
<dbReference type="EnsemblPlants" id="TuG1812G0200001906.01.T01">
    <property type="protein sequence ID" value="TuG1812G0200001906.01.T01"/>
    <property type="gene ID" value="TuG1812G0200001906.01"/>
</dbReference>
<sequence length="55" mass="6162">MAESGLVVRRSEIFAGCQCTEATSYLTHSKTEAEKEWNPSLSSTHTCRTLIQIRC</sequence>
<proteinExistence type="predicted"/>
<dbReference type="Proteomes" id="UP000015106">
    <property type="component" value="Chromosome 2"/>
</dbReference>
<evidence type="ECO:0000313" key="2">
    <source>
        <dbReference type="Proteomes" id="UP000015106"/>
    </source>
</evidence>
<reference evidence="1" key="2">
    <citation type="submission" date="2018-03" db="EMBL/GenBank/DDBJ databases">
        <title>The Triticum urartu genome reveals the dynamic nature of wheat genome evolution.</title>
        <authorList>
            <person name="Ling H."/>
            <person name="Ma B."/>
            <person name="Shi X."/>
            <person name="Liu H."/>
            <person name="Dong L."/>
            <person name="Sun H."/>
            <person name="Cao Y."/>
            <person name="Gao Q."/>
            <person name="Zheng S."/>
            <person name="Li Y."/>
            <person name="Yu Y."/>
            <person name="Du H."/>
            <person name="Qi M."/>
            <person name="Li Y."/>
            <person name="Yu H."/>
            <person name="Cui Y."/>
            <person name="Wang N."/>
            <person name="Chen C."/>
            <person name="Wu H."/>
            <person name="Zhao Y."/>
            <person name="Zhang J."/>
            <person name="Li Y."/>
            <person name="Zhou W."/>
            <person name="Zhang B."/>
            <person name="Hu W."/>
            <person name="Eijk M."/>
            <person name="Tang J."/>
            <person name="Witsenboer H."/>
            <person name="Zhao S."/>
            <person name="Li Z."/>
            <person name="Zhang A."/>
            <person name="Wang D."/>
            <person name="Liang C."/>
        </authorList>
    </citation>
    <scope>NUCLEOTIDE SEQUENCE [LARGE SCALE GENOMIC DNA]</scope>
    <source>
        <strain evidence="1">cv. G1812</strain>
    </source>
</reference>
<evidence type="ECO:0000313" key="1">
    <source>
        <dbReference type="EnsemblPlants" id="TuG1812G0200001906.01.T01"/>
    </source>
</evidence>
<keyword evidence="2" id="KW-1185">Reference proteome</keyword>
<dbReference type="AlphaFoldDB" id="A0A8R7PC30"/>
<accession>A0A8R7PC30</accession>
<protein>
    <submittedName>
        <fullName evidence="1">Uncharacterized protein</fullName>
    </submittedName>
</protein>
<name>A0A8R7PC30_TRIUA</name>